<keyword evidence="3" id="KW-0378">Hydrolase</keyword>
<dbReference type="Gene3D" id="3.40.710.10">
    <property type="entry name" value="DD-peptidase/beta-lactamase superfamily"/>
    <property type="match status" value="1"/>
</dbReference>
<feature type="signal peptide" evidence="1">
    <location>
        <begin position="1"/>
        <end position="29"/>
    </location>
</feature>
<dbReference type="InterPro" id="IPR001466">
    <property type="entry name" value="Beta-lactam-related"/>
</dbReference>
<evidence type="ECO:0000256" key="1">
    <source>
        <dbReference type="SAM" id="SignalP"/>
    </source>
</evidence>
<dbReference type="PANTHER" id="PTHR43283:SF7">
    <property type="entry name" value="BETA-LACTAMASE-RELATED DOMAIN-CONTAINING PROTEIN"/>
    <property type="match status" value="1"/>
</dbReference>
<evidence type="ECO:0000313" key="4">
    <source>
        <dbReference type="Proteomes" id="UP000249725"/>
    </source>
</evidence>
<keyword evidence="4" id="KW-1185">Reference proteome</keyword>
<dbReference type="InterPro" id="IPR012338">
    <property type="entry name" value="Beta-lactam/transpept-like"/>
</dbReference>
<dbReference type="OrthoDB" id="9814204at2"/>
<dbReference type="GO" id="GO:0016787">
    <property type="term" value="F:hydrolase activity"/>
    <property type="evidence" value="ECO:0007669"/>
    <property type="project" value="UniProtKB-KW"/>
</dbReference>
<dbReference type="EMBL" id="QFYR01000002">
    <property type="protein sequence ID" value="RAK52476.1"/>
    <property type="molecule type" value="Genomic_DNA"/>
</dbReference>
<evidence type="ECO:0000313" key="3">
    <source>
        <dbReference type="EMBL" id="RAK52476.1"/>
    </source>
</evidence>
<dbReference type="AlphaFoldDB" id="A0A328AE32"/>
<protein>
    <submittedName>
        <fullName evidence="3">6-aminohexanoate hydrolase</fullName>
    </submittedName>
</protein>
<name>A0A328AE32_9CAUL</name>
<sequence length="357" mass="37820">MLKTSLSRRSLAGGLVGAAAASLAGCSRAAQPPAAGAAESGRKPGLDGALLGQGVELASRLPQLRSMIVARDGQTAFERAFRGPSLDTPVNIKSASKTVLASVAGAAIARGELKLADRIAPILGPRVPASADPRVQQITVEHLLSMEAGLEPTSGPNYGRWVSSPNWVAYALSRPFVDEPGGRMLYSTGTSHILSAVLTAATGRSTLDLARDWLAEPLDVQIPSWSRDPQGIYFGGNEMRMSPRALLRFGEMHRNGGMSGQTRVLPATWVEDAWRSRGGRSPYTGYTYGLGWWIQESAGQPVYFAWGYGGQMVYVLPSLDLTAVMTSDPDARGVTGHVQALHALMDQTIVPAALRGA</sequence>
<dbReference type="InterPro" id="IPR050789">
    <property type="entry name" value="Diverse_Enzym_Activities"/>
</dbReference>
<dbReference type="Proteomes" id="UP000249725">
    <property type="component" value="Unassembled WGS sequence"/>
</dbReference>
<feature type="domain" description="Beta-lactamase-related" evidence="2">
    <location>
        <begin position="67"/>
        <end position="327"/>
    </location>
</feature>
<dbReference type="InterPro" id="IPR006311">
    <property type="entry name" value="TAT_signal"/>
</dbReference>
<dbReference type="SUPFAM" id="SSF56601">
    <property type="entry name" value="beta-lactamase/transpeptidase-like"/>
    <property type="match status" value="1"/>
</dbReference>
<keyword evidence="1" id="KW-0732">Signal</keyword>
<accession>A0A328AE32</accession>
<dbReference type="RefSeq" id="WP_111514762.1">
    <property type="nucleotide sequence ID" value="NZ_QFYR01000002.1"/>
</dbReference>
<dbReference type="PANTHER" id="PTHR43283">
    <property type="entry name" value="BETA-LACTAMASE-RELATED"/>
    <property type="match status" value="1"/>
</dbReference>
<reference evidence="4" key="1">
    <citation type="submission" date="2018-05" db="EMBL/GenBank/DDBJ databases">
        <authorList>
            <person name="Li X."/>
        </authorList>
    </citation>
    <scope>NUCLEOTIDE SEQUENCE [LARGE SCALE GENOMIC DNA]</scope>
    <source>
        <strain evidence="4">YIM 73061</strain>
    </source>
</reference>
<proteinExistence type="predicted"/>
<comment type="caution">
    <text evidence="3">The sequence shown here is derived from an EMBL/GenBank/DDBJ whole genome shotgun (WGS) entry which is preliminary data.</text>
</comment>
<dbReference type="Pfam" id="PF00144">
    <property type="entry name" value="Beta-lactamase"/>
    <property type="match status" value="1"/>
</dbReference>
<dbReference type="PROSITE" id="PS51318">
    <property type="entry name" value="TAT"/>
    <property type="match status" value="1"/>
</dbReference>
<gene>
    <name evidence="3" type="ORF">DJ018_09685</name>
</gene>
<organism evidence="3 4">
    <name type="scientific">Phenylobacterium deserti</name>
    <dbReference type="NCBI Taxonomy" id="1914756"/>
    <lineage>
        <taxon>Bacteria</taxon>
        <taxon>Pseudomonadati</taxon>
        <taxon>Pseudomonadota</taxon>
        <taxon>Alphaproteobacteria</taxon>
        <taxon>Caulobacterales</taxon>
        <taxon>Caulobacteraceae</taxon>
        <taxon>Phenylobacterium</taxon>
    </lineage>
</organism>
<dbReference type="PROSITE" id="PS51257">
    <property type="entry name" value="PROKAR_LIPOPROTEIN"/>
    <property type="match status" value="1"/>
</dbReference>
<feature type="chain" id="PRO_5016238112" evidence="1">
    <location>
        <begin position="30"/>
        <end position="357"/>
    </location>
</feature>
<evidence type="ECO:0000259" key="2">
    <source>
        <dbReference type="Pfam" id="PF00144"/>
    </source>
</evidence>